<organism evidence="1 2">
    <name type="scientific">Microbacterium terrae</name>
    <dbReference type="NCBI Taxonomy" id="69369"/>
    <lineage>
        <taxon>Bacteria</taxon>
        <taxon>Bacillati</taxon>
        <taxon>Actinomycetota</taxon>
        <taxon>Actinomycetes</taxon>
        <taxon>Micrococcales</taxon>
        <taxon>Microbacteriaceae</taxon>
        <taxon>Microbacterium</taxon>
    </lineage>
</organism>
<dbReference type="STRING" id="92835.RS81_01944"/>
<proteinExistence type="predicted"/>
<evidence type="ECO:0000313" key="2">
    <source>
        <dbReference type="Proteomes" id="UP000033956"/>
    </source>
</evidence>
<accession>A0A0M2H6I6</accession>
<dbReference type="OrthoDB" id="5075114at2"/>
<gene>
    <name evidence="1" type="ORF">RS81_01944</name>
</gene>
<protein>
    <submittedName>
        <fullName evidence="1">Uncharacterized protein</fullName>
    </submittedName>
</protein>
<comment type="caution">
    <text evidence="1">The sequence shown here is derived from an EMBL/GenBank/DDBJ whole genome shotgun (WGS) entry which is preliminary data.</text>
</comment>
<dbReference type="Proteomes" id="UP000033956">
    <property type="component" value="Unassembled WGS sequence"/>
</dbReference>
<dbReference type="AlphaFoldDB" id="A0A0M2H6I6"/>
<dbReference type="PATRIC" id="fig|92835.4.peg.1968"/>
<evidence type="ECO:0000313" key="1">
    <source>
        <dbReference type="EMBL" id="KJL39527.1"/>
    </source>
</evidence>
<reference evidence="1 2" key="1">
    <citation type="submission" date="2015-02" db="EMBL/GenBank/DDBJ databases">
        <title>Draft genome sequences of ten Microbacterium spp. with emphasis on heavy metal contaminated environments.</title>
        <authorList>
            <person name="Corretto E."/>
        </authorList>
    </citation>
    <scope>NUCLEOTIDE SEQUENCE [LARGE SCALE GENOMIC DNA]</scope>
    <source>
        <strain evidence="1 2">DSM 12510</strain>
    </source>
</reference>
<name>A0A0M2H6I6_9MICO</name>
<sequence length="188" mass="20471">MALAPDYTLELGDAWLPIPLEFPWGAFTDARAWGTELAESLLHGVATGDEARDLLRDTAITLQSMPSPLPGAQERFWRTEDVGGESIVAHLYITDTDAAGVDDMLQLIRAGLGGAVQTWRLIDGTAFDAAVAAVVVTEIDEGRDIAATRYLGVRAGHVFLLDLIEEDPYVLEAVDAEIEQIFRSIRFS</sequence>
<keyword evidence="2" id="KW-1185">Reference proteome</keyword>
<dbReference type="EMBL" id="JYIZ01000049">
    <property type="protein sequence ID" value="KJL39527.1"/>
    <property type="molecule type" value="Genomic_DNA"/>
</dbReference>
<dbReference type="RefSeq" id="WP_045275872.1">
    <property type="nucleotide sequence ID" value="NZ_BAAAUP010000008.1"/>
</dbReference>